<protein>
    <submittedName>
        <fullName evidence="1">Uncharacterized protein</fullName>
    </submittedName>
</protein>
<accession>A0A0E9NMP4</accession>
<reference evidence="1 2" key="1">
    <citation type="journal article" date="2011" name="J. Gen. Appl. Microbiol.">
        <title>Draft genome sequencing of the enigmatic yeast Saitoella complicata.</title>
        <authorList>
            <person name="Nishida H."/>
            <person name="Hamamoto M."/>
            <person name="Sugiyama J."/>
        </authorList>
    </citation>
    <scope>NUCLEOTIDE SEQUENCE [LARGE SCALE GENOMIC DNA]</scope>
    <source>
        <strain evidence="1 2">NRRL Y-17804</strain>
    </source>
</reference>
<sequence length="91" mass="9973">MTLSSILHANAGLGVQHACLKLHPLSRSSGHLMVVINVLTQIHAGQRITTARVQTADLFEICVDVLNRFANKRGRVKTGCQDRCYCSSSRP</sequence>
<keyword evidence="2" id="KW-1185">Reference proteome</keyword>
<reference evidence="1 2" key="2">
    <citation type="journal article" date="2014" name="J. Gen. Appl. Microbiol.">
        <title>The early diverging ascomycetous budding yeast Saitoella complicata has three histone deacetylases belonging to the Clr6, Hos2, and Rpd3 lineages.</title>
        <authorList>
            <person name="Nishida H."/>
            <person name="Matsumoto T."/>
            <person name="Kondo S."/>
            <person name="Hamamoto M."/>
            <person name="Yoshikawa H."/>
        </authorList>
    </citation>
    <scope>NUCLEOTIDE SEQUENCE [LARGE SCALE GENOMIC DNA]</scope>
    <source>
        <strain evidence="1 2">NRRL Y-17804</strain>
    </source>
</reference>
<evidence type="ECO:0000313" key="2">
    <source>
        <dbReference type="Proteomes" id="UP000033140"/>
    </source>
</evidence>
<reference evidence="1 2" key="3">
    <citation type="journal article" date="2015" name="Genome Announc.">
        <title>Draft Genome Sequence of the Archiascomycetous Yeast Saitoella complicata.</title>
        <authorList>
            <person name="Yamauchi K."/>
            <person name="Kondo S."/>
            <person name="Hamamoto M."/>
            <person name="Takahashi Y."/>
            <person name="Ogura Y."/>
            <person name="Hayashi T."/>
            <person name="Nishida H."/>
        </authorList>
    </citation>
    <scope>NUCLEOTIDE SEQUENCE [LARGE SCALE GENOMIC DNA]</scope>
    <source>
        <strain evidence="1 2">NRRL Y-17804</strain>
    </source>
</reference>
<dbReference type="AlphaFoldDB" id="A0A0E9NMP4"/>
<organism evidence="1 2">
    <name type="scientific">Saitoella complicata (strain BCRC 22490 / CBS 7301 / JCM 7358 / NBRC 10748 / NRRL Y-17804)</name>
    <dbReference type="NCBI Taxonomy" id="698492"/>
    <lineage>
        <taxon>Eukaryota</taxon>
        <taxon>Fungi</taxon>
        <taxon>Dikarya</taxon>
        <taxon>Ascomycota</taxon>
        <taxon>Taphrinomycotina</taxon>
        <taxon>Taphrinomycotina incertae sedis</taxon>
        <taxon>Saitoella</taxon>
    </lineage>
</organism>
<comment type="caution">
    <text evidence="1">The sequence shown here is derived from an EMBL/GenBank/DDBJ whole genome shotgun (WGS) entry which is preliminary data.</text>
</comment>
<proteinExistence type="predicted"/>
<evidence type="ECO:0000313" key="1">
    <source>
        <dbReference type="EMBL" id="GAO51073.1"/>
    </source>
</evidence>
<dbReference type="Proteomes" id="UP000033140">
    <property type="component" value="Unassembled WGS sequence"/>
</dbReference>
<gene>
    <name evidence="1" type="ORF">G7K_5185-t1</name>
</gene>
<name>A0A0E9NMP4_SAICN</name>
<dbReference type="EMBL" id="BACD03000040">
    <property type="protein sequence ID" value="GAO51073.1"/>
    <property type="molecule type" value="Genomic_DNA"/>
</dbReference>